<evidence type="ECO:0000313" key="2">
    <source>
        <dbReference type="Proteomes" id="UP000646827"/>
    </source>
</evidence>
<sequence length="174" mass="20218">TKLLVRAYDLPSDTLLHQLRPYLVTTRDSQWNTLHKSNLWNTLPLPCQDTDRHALKIATTQFRTTNFTNMLTKPNNICLAACRPYICIDPILWLPMTTKERSRVVRWRIGFLPGKPVPCWCHRDGALTTTTHLIECFHLHAILEVPDTATIDPISFVLNKLPKKPPKEQRHQQY</sequence>
<proteinExistence type="predicted"/>
<dbReference type="OrthoDB" id="2271129at2759"/>
<gene>
    <name evidence="1" type="ORF">INT45_012966</name>
</gene>
<accession>A0A8H7V6L5</accession>
<dbReference type="AlphaFoldDB" id="A0A8H7V6L5"/>
<feature type="non-terminal residue" evidence="1">
    <location>
        <position position="1"/>
    </location>
</feature>
<organism evidence="1 2">
    <name type="scientific">Circinella minor</name>
    <dbReference type="NCBI Taxonomy" id="1195481"/>
    <lineage>
        <taxon>Eukaryota</taxon>
        <taxon>Fungi</taxon>
        <taxon>Fungi incertae sedis</taxon>
        <taxon>Mucoromycota</taxon>
        <taxon>Mucoromycotina</taxon>
        <taxon>Mucoromycetes</taxon>
        <taxon>Mucorales</taxon>
        <taxon>Lichtheimiaceae</taxon>
        <taxon>Circinella</taxon>
    </lineage>
</organism>
<keyword evidence="2" id="KW-1185">Reference proteome</keyword>
<name>A0A8H7V6L5_9FUNG</name>
<dbReference type="EMBL" id="JAEPRB010001129">
    <property type="protein sequence ID" value="KAG2207427.1"/>
    <property type="molecule type" value="Genomic_DNA"/>
</dbReference>
<protein>
    <submittedName>
        <fullName evidence="1">Uncharacterized protein</fullName>
    </submittedName>
</protein>
<evidence type="ECO:0000313" key="1">
    <source>
        <dbReference type="EMBL" id="KAG2207427.1"/>
    </source>
</evidence>
<comment type="caution">
    <text evidence="1">The sequence shown here is derived from an EMBL/GenBank/DDBJ whole genome shotgun (WGS) entry which is preliminary data.</text>
</comment>
<reference evidence="1 2" key="1">
    <citation type="submission" date="2020-12" db="EMBL/GenBank/DDBJ databases">
        <title>Metabolic potential, ecology and presence of endohyphal bacteria is reflected in genomic diversity of Mucoromycotina.</title>
        <authorList>
            <person name="Muszewska A."/>
            <person name="Okrasinska A."/>
            <person name="Steczkiewicz K."/>
            <person name="Drgas O."/>
            <person name="Orlowska M."/>
            <person name="Perlinska-Lenart U."/>
            <person name="Aleksandrzak-Piekarczyk T."/>
            <person name="Szatraj K."/>
            <person name="Zielenkiewicz U."/>
            <person name="Pilsyk S."/>
            <person name="Malc E."/>
            <person name="Mieczkowski P."/>
            <person name="Kruszewska J.S."/>
            <person name="Biernat P."/>
            <person name="Pawlowska J."/>
        </authorList>
    </citation>
    <scope>NUCLEOTIDE SEQUENCE [LARGE SCALE GENOMIC DNA]</scope>
    <source>
        <strain evidence="1 2">CBS 142.35</strain>
    </source>
</reference>
<dbReference type="Proteomes" id="UP000646827">
    <property type="component" value="Unassembled WGS sequence"/>
</dbReference>